<dbReference type="InterPro" id="IPR012932">
    <property type="entry name" value="VKOR"/>
</dbReference>
<dbReference type="Pfam" id="PF07884">
    <property type="entry name" value="VKOR"/>
    <property type="match status" value="1"/>
</dbReference>
<feature type="region of interest" description="Disordered" evidence="10">
    <location>
        <begin position="1"/>
        <end position="40"/>
    </location>
</feature>
<evidence type="ECO:0000313" key="14">
    <source>
        <dbReference type="Proteomes" id="UP000315995"/>
    </source>
</evidence>
<organism evidence="13 14">
    <name type="scientific">Persicimonas caeni</name>
    <dbReference type="NCBI Taxonomy" id="2292766"/>
    <lineage>
        <taxon>Bacteria</taxon>
        <taxon>Deltaproteobacteria</taxon>
        <taxon>Bradymonadales</taxon>
        <taxon>Bradymonadaceae</taxon>
        <taxon>Persicimonas</taxon>
    </lineage>
</organism>
<dbReference type="EMBL" id="CP041186">
    <property type="protein sequence ID" value="QDG52219.1"/>
    <property type="molecule type" value="Genomic_DNA"/>
</dbReference>
<keyword evidence="3 11" id="KW-0812">Transmembrane</keyword>
<evidence type="ECO:0000256" key="10">
    <source>
        <dbReference type="SAM" id="MobiDB-lite"/>
    </source>
</evidence>
<keyword evidence="7 11" id="KW-0472">Membrane</keyword>
<dbReference type="Gene3D" id="1.20.1440.130">
    <property type="entry name" value="VKOR domain"/>
    <property type="match status" value="1"/>
</dbReference>
<feature type="transmembrane region" description="Helical" evidence="11">
    <location>
        <begin position="157"/>
        <end position="176"/>
    </location>
</feature>
<keyword evidence="6" id="KW-0560">Oxidoreductase</keyword>
<dbReference type="InterPro" id="IPR038354">
    <property type="entry name" value="VKOR_sf"/>
</dbReference>
<dbReference type="Proteomes" id="UP000315995">
    <property type="component" value="Chromosome"/>
</dbReference>
<dbReference type="GO" id="GO:0016491">
    <property type="term" value="F:oxidoreductase activity"/>
    <property type="evidence" value="ECO:0007669"/>
    <property type="project" value="UniProtKB-KW"/>
</dbReference>
<feature type="transmembrane region" description="Helical" evidence="11">
    <location>
        <begin position="52"/>
        <end position="78"/>
    </location>
</feature>
<evidence type="ECO:0000256" key="9">
    <source>
        <dbReference type="ARBA" id="ARBA00023284"/>
    </source>
</evidence>
<evidence type="ECO:0000256" key="3">
    <source>
        <dbReference type="ARBA" id="ARBA00022692"/>
    </source>
</evidence>
<evidence type="ECO:0000256" key="8">
    <source>
        <dbReference type="ARBA" id="ARBA00023157"/>
    </source>
</evidence>
<dbReference type="AlphaFoldDB" id="A0A4Y6PVS4"/>
<evidence type="ECO:0000256" key="2">
    <source>
        <dbReference type="ARBA" id="ARBA00006214"/>
    </source>
</evidence>
<dbReference type="RefSeq" id="WP_141198691.1">
    <property type="nucleotide sequence ID" value="NZ_CP041186.1"/>
</dbReference>
<evidence type="ECO:0000256" key="11">
    <source>
        <dbReference type="SAM" id="Phobius"/>
    </source>
</evidence>
<gene>
    <name evidence="13" type="ORF">FIV42_16175</name>
</gene>
<dbReference type="CDD" id="cd12919">
    <property type="entry name" value="VKOR_2"/>
    <property type="match status" value="1"/>
</dbReference>
<evidence type="ECO:0000313" key="13">
    <source>
        <dbReference type="EMBL" id="QDG52219.1"/>
    </source>
</evidence>
<sequence>MSESEYPSRWGSYSSTQASSAQSAAEEEVRDEPNSPPEWDYNPSAWSQRIPIVVLAVIGFGIAGYMALFQLGVLATVWDPFFGDGTRRVLTSKVSEAFPVSDALLGAFGYLLDAVTGAIGGTKRWKTMPWIVVVFGLAVGPLGAVSIALVMMQPLTVGYWCTLCLTTAAISILMIGPAMDEFLASLQYVRRERLKGRSTWRVFWGLED</sequence>
<keyword evidence="4" id="KW-0874">Quinone</keyword>
<keyword evidence="14" id="KW-1185">Reference proteome</keyword>
<reference evidence="13 14" key="1">
    <citation type="submission" date="2019-06" db="EMBL/GenBank/DDBJ databases">
        <title>Persicimonas caeni gen. nov., sp. nov., a predatory bacterium isolated from solar saltern.</title>
        <authorList>
            <person name="Wang S."/>
        </authorList>
    </citation>
    <scope>NUCLEOTIDE SEQUENCE [LARGE SCALE GENOMIC DNA]</scope>
    <source>
        <strain evidence="13 14">YN101</strain>
    </source>
</reference>
<proteinExistence type="inferred from homology"/>
<dbReference type="GO" id="GO:0016020">
    <property type="term" value="C:membrane"/>
    <property type="evidence" value="ECO:0007669"/>
    <property type="project" value="UniProtKB-SubCell"/>
</dbReference>
<feature type="compositionally biased region" description="Low complexity" evidence="10">
    <location>
        <begin position="12"/>
        <end position="24"/>
    </location>
</feature>
<name>A0A4Y6PVS4_PERCE</name>
<feature type="transmembrane region" description="Helical" evidence="11">
    <location>
        <begin position="131"/>
        <end position="151"/>
    </location>
</feature>
<evidence type="ECO:0000256" key="4">
    <source>
        <dbReference type="ARBA" id="ARBA00022719"/>
    </source>
</evidence>
<keyword evidence="8" id="KW-1015">Disulfide bond</keyword>
<comment type="subcellular location">
    <subcellularLocation>
        <location evidence="1">Membrane</location>
        <topology evidence="1">Multi-pass membrane protein</topology>
    </subcellularLocation>
</comment>
<keyword evidence="9" id="KW-0676">Redox-active center</keyword>
<evidence type="ECO:0000256" key="1">
    <source>
        <dbReference type="ARBA" id="ARBA00004141"/>
    </source>
</evidence>
<accession>A0A5B8Y763</accession>
<accession>A0A4Y6PVS4</accession>
<evidence type="ECO:0000256" key="7">
    <source>
        <dbReference type="ARBA" id="ARBA00023136"/>
    </source>
</evidence>
<evidence type="ECO:0000256" key="5">
    <source>
        <dbReference type="ARBA" id="ARBA00022989"/>
    </source>
</evidence>
<dbReference type="OrthoDB" id="9814124at2"/>
<keyword evidence="5 11" id="KW-1133">Transmembrane helix</keyword>
<evidence type="ECO:0000259" key="12">
    <source>
        <dbReference type="Pfam" id="PF07884"/>
    </source>
</evidence>
<dbReference type="GO" id="GO:0048038">
    <property type="term" value="F:quinone binding"/>
    <property type="evidence" value="ECO:0007669"/>
    <property type="project" value="UniProtKB-KW"/>
</dbReference>
<comment type="similarity">
    <text evidence="2">Belongs to the VKOR family.</text>
</comment>
<protein>
    <submittedName>
        <fullName evidence="13">Vitamin K epoxide reductase family protein</fullName>
    </submittedName>
</protein>
<feature type="domain" description="Vitamin K epoxide reductase" evidence="12">
    <location>
        <begin position="51"/>
        <end position="175"/>
    </location>
</feature>
<evidence type="ECO:0000256" key="6">
    <source>
        <dbReference type="ARBA" id="ARBA00023002"/>
    </source>
</evidence>